<feature type="compositionally biased region" description="Low complexity" evidence="1">
    <location>
        <begin position="45"/>
        <end position="60"/>
    </location>
</feature>
<evidence type="ECO:0000256" key="1">
    <source>
        <dbReference type="SAM" id="MobiDB-lite"/>
    </source>
</evidence>
<evidence type="ECO:0000313" key="2">
    <source>
        <dbReference type="EMBL" id="MEJ8642514.1"/>
    </source>
</evidence>
<feature type="compositionally biased region" description="Low complexity" evidence="1">
    <location>
        <begin position="215"/>
        <end position="227"/>
    </location>
</feature>
<feature type="compositionally biased region" description="Gly residues" evidence="1">
    <location>
        <begin position="191"/>
        <end position="214"/>
    </location>
</feature>
<accession>A0ABU8U3R0</accession>
<dbReference type="Proteomes" id="UP001382904">
    <property type="component" value="Unassembled WGS sequence"/>
</dbReference>
<feature type="compositionally biased region" description="Basic residues" evidence="1">
    <location>
        <begin position="330"/>
        <end position="343"/>
    </location>
</feature>
<sequence length="438" mass="46167">MDLPLHVAVVPPGAGLFQRAAAVPDGQFQQVLGLPQVHRVALVGVPQPEPGGQPQQPVRGAGVGLRDGHPALAQDPHGGPGEPPPVGGPRPFQEYVAPLGQQFPEGLPVPGDQPPGPAVRLGRVLQRHRVAVPRVPFPVHPRQAHQGGHPKLRIPTGLLQGRGQLPGALLQPPGQVPQRVGQLHPHLRAAGAGGRGGRGHGQAGRGLFGQGGALGRVRGTGQQGQQDAAQGQVQLGVRLGALLRFVDGVPAGCGARQGFEGRAGLAQCARVVAQPAQPDQGLGPPHRAVPPQFRVRRGSRRRELPVRRGQQLRVRAGGQRPFVQHPAEHRPRRRRPQPGHRPLRLGEELGFPLGRPEPQQRPRQFGLRLLRGVGGPCRGRHRAPQHRHRLVQRPRTPVPSASASASRARAVRTAPALPGAGAAACLRTAGPSCGIPGR</sequence>
<proteinExistence type="predicted"/>
<organism evidence="2 3">
    <name type="scientific">Streptomyces caledonius</name>
    <dbReference type="NCBI Taxonomy" id="3134107"/>
    <lineage>
        <taxon>Bacteria</taxon>
        <taxon>Bacillati</taxon>
        <taxon>Actinomycetota</taxon>
        <taxon>Actinomycetes</taxon>
        <taxon>Kitasatosporales</taxon>
        <taxon>Streptomycetaceae</taxon>
        <taxon>Streptomyces</taxon>
    </lineage>
</organism>
<feature type="region of interest" description="Disordered" evidence="1">
    <location>
        <begin position="316"/>
        <end position="360"/>
    </location>
</feature>
<feature type="region of interest" description="Disordered" evidence="1">
    <location>
        <begin position="374"/>
        <end position="407"/>
    </location>
</feature>
<feature type="region of interest" description="Disordered" evidence="1">
    <location>
        <begin position="191"/>
        <end position="227"/>
    </location>
</feature>
<keyword evidence="3" id="KW-1185">Reference proteome</keyword>
<feature type="compositionally biased region" description="Low complexity" evidence="1">
    <location>
        <begin position="393"/>
        <end position="407"/>
    </location>
</feature>
<protein>
    <submittedName>
        <fullName evidence="2">Uncharacterized protein</fullName>
    </submittedName>
</protein>
<feature type="compositionally biased region" description="Basic residues" evidence="1">
    <location>
        <begin position="378"/>
        <end position="392"/>
    </location>
</feature>
<gene>
    <name evidence="2" type="ORF">WKI68_16030</name>
</gene>
<reference evidence="2 3" key="1">
    <citation type="submission" date="2024-03" db="EMBL/GenBank/DDBJ databases">
        <title>Novel Streptomyces species of biotechnological and ecological value are a feature of Machair soil.</title>
        <authorList>
            <person name="Prole J.R."/>
            <person name="Goodfellow M."/>
            <person name="Allenby N."/>
            <person name="Ward A.C."/>
        </authorList>
    </citation>
    <scope>NUCLEOTIDE SEQUENCE [LARGE SCALE GENOMIC DNA]</scope>
    <source>
        <strain evidence="2 3">MS1.HAVA.3</strain>
    </source>
</reference>
<dbReference type="EMBL" id="JBBKAM010000002">
    <property type="protein sequence ID" value="MEJ8642514.1"/>
    <property type="molecule type" value="Genomic_DNA"/>
</dbReference>
<name>A0ABU8U3R0_9ACTN</name>
<comment type="caution">
    <text evidence="2">The sequence shown here is derived from an EMBL/GenBank/DDBJ whole genome shotgun (WGS) entry which is preliminary data.</text>
</comment>
<feature type="region of interest" description="Disordered" evidence="1">
    <location>
        <begin position="45"/>
        <end position="92"/>
    </location>
</feature>
<evidence type="ECO:0000313" key="3">
    <source>
        <dbReference type="Proteomes" id="UP001382904"/>
    </source>
</evidence>